<evidence type="ECO:0000256" key="1">
    <source>
        <dbReference type="SAM" id="Coils"/>
    </source>
</evidence>
<feature type="coiled-coil region" evidence="1">
    <location>
        <begin position="27"/>
        <end position="57"/>
    </location>
</feature>
<proteinExistence type="predicted"/>
<comment type="caution">
    <text evidence="2">The sequence shown here is derived from an EMBL/GenBank/DDBJ whole genome shotgun (WGS) entry which is preliminary data.</text>
</comment>
<keyword evidence="1" id="KW-0175">Coiled coil</keyword>
<keyword evidence="3" id="KW-1185">Reference proteome</keyword>
<organism evidence="2 3">
    <name type="scientific">Platanthera guangdongensis</name>
    <dbReference type="NCBI Taxonomy" id="2320717"/>
    <lineage>
        <taxon>Eukaryota</taxon>
        <taxon>Viridiplantae</taxon>
        <taxon>Streptophyta</taxon>
        <taxon>Embryophyta</taxon>
        <taxon>Tracheophyta</taxon>
        <taxon>Spermatophyta</taxon>
        <taxon>Magnoliopsida</taxon>
        <taxon>Liliopsida</taxon>
        <taxon>Asparagales</taxon>
        <taxon>Orchidaceae</taxon>
        <taxon>Orchidoideae</taxon>
        <taxon>Orchideae</taxon>
        <taxon>Orchidinae</taxon>
        <taxon>Platanthera</taxon>
    </lineage>
</organism>
<accession>A0ABR2LUS4</accession>
<dbReference type="EMBL" id="JBBWWR010000015">
    <property type="protein sequence ID" value="KAK8950531.1"/>
    <property type="molecule type" value="Genomic_DNA"/>
</dbReference>
<protein>
    <submittedName>
        <fullName evidence="2">Uncharacterized protein</fullName>
    </submittedName>
</protein>
<evidence type="ECO:0000313" key="2">
    <source>
        <dbReference type="EMBL" id="KAK8950531.1"/>
    </source>
</evidence>
<dbReference type="Proteomes" id="UP001412067">
    <property type="component" value="Unassembled WGS sequence"/>
</dbReference>
<name>A0ABR2LUS4_9ASPA</name>
<sequence>MNKLLWEVNSKLRGSVLQSSQVLDLTVSENQAIRAQLEDALQKLKEAPADNKNLIERSMLKKMMQKKFRMHLRGLSRLIYFGEVDSLVRQREEGYEDFLAESVVPFSRFT</sequence>
<reference evidence="2 3" key="1">
    <citation type="journal article" date="2022" name="Nat. Plants">
        <title>Genomes of leafy and leafless Platanthera orchids illuminate the evolution of mycoheterotrophy.</title>
        <authorList>
            <person name="Li M.H."/>
            <person name="Liu K.W."/>
            <person name="Li Z."/>
            <person name="Lu H.C."/>
            <person name="Ye Q.L."/>
            <person name="Zhang D."/>
            <person name="Wang J.Y."/>
            <person name="Li Y.F."/>
            <person name="Zhong Z.M."/>
            <person name="Liu X."/>
            <person name="Yu X."/>
            <person name="Liu D.K."/>
            <person name="Tu X.D."/>
            <person name="Liu B."/>
            <person name="Hao Y."/>
            <person name="Liao X.Y."/>
            <person name="Jiang Y.T."/>
            <person name="Sun W.H."/>
            <person name="Chen J."/>
            <person name="Chen Y.Q."/>
            <person name="Ai Y."/>
            <person name="Zhai J.W."/>
            <person name="Wu S.S."/>
            <person name="Zhou Z."/>
            <person name="Hsiao Y.Y."/>
            <person name="Wu W.L."/>
            <person name="Chen Y.Y."/>
            <person name="Lin Y.F."/>
            <person name="Hsu J.L."/>
            <person name="Li C.Y."/>
            <person name="Wang Z.W."/>
            <person name="Zhao X."/>
            <person name="Zhong W.Y."/>
            <person name="Ma X.K."/>
            <person name="Ma L."/>
            <person name="Huang J."/>
            <person name="Chen G.Z."/>
            <person name="Huang M.Z."/>
            <person name="Huang L."/>
            <person name="Peng D.H."/>
            <person name="Luo Y.B."/>
            <person name="Zou S.Q."/>
            <person name="Chen S.P."/>
            <person name="Lan S."/>
            <person name="Tsai W.C."/>
            <person name="Van de Peer Y."/>
            <person name="Liu Z.J."/>
        </authorList>
    </citation>
    <scope>NUCLEOTIDE SEQUENCE [LARGE SCALE GENOMIC DNA]</scope>
    <source>
        <strain evidence="2">Lor288</strain>
    </source>
</reference>
<evidence type="ECO:0000313" key="3">
    <source>
        <dbReference type="Proteomes" id="UP001412067"/>
    </source>
</evidence>
<gene>
    <name evidence="2" type="ORF">KSP40_PGU000250</name>
</gene>